<dbReference type="PANTHER" id="PTHR47595:SF1">
    <property type="entry name" value="MYB_SANT-LIKE DNA-BINDING DOMAIN-CONTAINING PROTEIN"/>
    <property type="match status" value="1"/>
</dbReference>
<evidence type="ECO:0000259" key="2">
    <source>
        <dbReference type="Pfam" id="PF13837"/>
    </source>
</evidence>
<protein>
    <recommendedName>
        <fullName evidence="2">Myb/SANT-like DNA-binding domain-containing protein</fullName>
    </recommendedName>
</protein>
<dbReference type="Pfam" id="PF13837">
    <property type="entry name" value="Myb_DNA-bind_4"/>
    <property type="match status" value="1"/>
</dbReference>
<keyword evidence="5" id="KW-1185">Reference proteome</keyword>
<reference evidence="3 5" key="1">
    <citation type="journal article" date="2014" name="Curr. Biol.">
        <title>The genome of the clonal raider ant Cerapachys biroi.</title>
        <authorList>
            <person name="Oxley P.R."/>
            <person name="Ji L."/>
            <person name="Fetter-Pruneda I."/>
            <person name="McKenzie S.K."/>
            <person name="Li C."/>
            <person name="Hu H."/>
            <person name="Zhang G."/>
            <person name="Kronauer D.J."/>
        </authorList>
    </citation>
    <scope>NUCLEOTIDE SEQUENCE [LARGE SCALE GENOMIC DNA]</scope>
</reference>
<evidence type="ECO:0000313" key="4">
    <source>
        <dbReference type="EMBL" id="RLU24099.1"/>
    </source>
</evidence>
<accession>A0A026W3E1</accession>
<proteinExistence type="predicted"/>
<evidence type="ECO:0000313" key="5">
    <source>
        <dbReference type="Proteomes" id="UP000053097"/>
    </source>
</evidence>
<dbReference type="Proteomes" id="UP000279307">
    <property type="component" value="Chromosome 4"/>
</dbReference>
<feature type="compositionally biased region" description="Low complexity" evidence="1">
    <location>
        <begin position="212"/>
        <end position="228"/>
    </location>
</feature>
<feature type="region of interest" description="Disordered" evidence="1">
    <location>
        <begin position="256"/>
        <end position="299"/>
    </location>
</feature>
<sequence length="318" mass="36478">MANKITVPVLFGEKEKLFTITVSPEEYEGIMNGDQEILQNLVTKEMEKRSTATIQHLVNSNDQDLKSSETVVSLESDAKENKDVSLENDAKKNKDEKETFTWPEKAVMLCLELYREREHEFTAGLKRHNKLWAEIVSELRNYNYNVSAVQVQNKLSSLKRTYKKSKDSNAKSGNHNSCWAYYSIMNSLFGEKSWVSPVAVASSDGPIAPSALASSSSSICHSSSPSPIDKFEYQDSSSKPKKRKVKTILDSFVSDIQRNRDQMKEERREQRLEKEKRKEQRWEASRAEKKEMHNETSEIQRSLVSLLGKLIEKQNESK</sequence>
<organism evidence="3 5">
    <name type="scientific">Ooceraea biroi</name>
    <name type="common">Clonal raider ant</name>
    <name type="synonym">Cerapachys biroi</name>
    <dbReference type="NCBI Taxonomy" id="2015173"/>
    <lineage>
        <taxon>Eukaryota</taxon>
        <taxon>Metazoa</taxon>
        <taxon>Ecdysozoa</taxon>
        <taxon>Arthropoda</taxon>
        <taxon>Hexapoda</taxon>
        <taxon>Insecta</taxon>
        <taxon>Pterygota</taxon>
        <taxon>Neoptera</taxon>
        <taxon>Endopterygota</taxon>
        <taxon>Hymenoptera</taxon>
        <taxon>Apocrita</taxon>
        <taxon>Aculeata</taxon>
        <taxon>Formicoidea</taxon>
        <taxon>Formicidae</taxon>
        <taxon>Dorylinae</taxon>
        <taxon>Ooceraea</taxon>
    </lineage>
</organism>
<feature type="domain" description="Myb/SANT-like DNA-binding" evidence="2">
    <location>
        <begin position="101"/>
        <end position="188"/>
    </location>
</feature>
<dbReference type="EMBL" id="KK107453">
    <property type="protein sequence ID" value="EZA50548.1"/>
    <property type="molecule type" value="Genomic_DNA"/>
</dbReference>
<name>A0A026W3E1_OOCBI</name>
<evidence type="ECO:0000313" key="3">
    <source>
        <dbReference type="EMBL" id="EZA50548.1"/>
    </source>
</evidence>
<dbReference type="AlphaFoldDB" id="A0A026W3E1"/>
<dbReference type="EMBL" id="QOIP01000004">
    <property type="protein sequence ID" value="RLU24099.1"/>
    <property type="molecule type" value="Genomic_DNA"/>
</dbReference>
<reference evidence="4" key="3">
    <citation type="submission" date="2018-07" db="EMBL/GenBank/DDBJ databases">
        <authorList>
            <person name="Mckenzie S.K."/>
            <person name="Kronauer D.J.C."/>
        </authorList>
    </citation>
    <scope>NUCLEOTIDE SEQUENCE</scope>
    <source>
        <strain evidence="4">Clonal line C1</strain>
    </source>
</reference>
<dbReference type="OrthoDB" id="6760380at2759"/>
<feature type="region of interest" description="Disordered" evidence="1">
    <location>
        <begin position="212"/>
        <end position="244"/>
    </location>
</feature>
<feature type="region of interest" description="Disordered" evidence="1">
    <location>
        <begin position="73"/>
        <end position="94"/>
    </location>
</feature>
<evidence type="ECO:0000256" key="1">
    <source>
        <dbReference type="SAM" id="MobiDB-lite"/>
    </source>
</evidence>
<feature type="compositionally biased region" description="Basic and acidic residues" evidence="1">
    <location>
        <begin position="76"/>
        <end position="94"/>
    </location>
</feature>
<dbReference type="PANTHER" id="PTHR47595">
    <property type="entry name" value="HEAT SHOCK 70 KDA PROTEIN 14"/>
    <property type="match status" value="1"/>
</dbReference>
<gene>
    <name evidence="4" type="ORF">DMN91_004308</name>
    <name evidence="3" type="ORF">X777_10899</name>
</gene>
<reference evidence="4" key="2">
    <citation type="journal article" date="2018" name="Genome Res.">
        <title>The genomic architecture and molecular evolution of ant odorant receptors.</title>
        <authorList>
            <person name="McKenzie S.K."/>
            <person name="Kronauer D.J.C."/>
        </authorList>
    </citation>
    <scope>NUCLEOTIDE SEQUENCE [LARGE SCALE GENOMIC DNA]</scope>
    <source>
        <strain evidence="4">Clonal line C1</strain>
    </source>
</reference>
<dbReference type="OMA" id="EMEDDCR"/>
<dbReference type="InterPro" id="IPR044822">
    <property type="entry name" value="Myb_DNA-bind_4"/>
</dbReference>
<dbReference type="Proteomes" id="UP000053097">
    <property type="component" value="Unassembled WGS sequence"/>
</dbReference>
<dbReference type="Gene3D" id="1.10.10.60">
    <property type="entry name" value="Homeodomain-like"/>
    <property type="match status" value="1"/>
</dbReference>
<feature type="compositionally biased region" description="Basic and acidic residues" evidence="1">
    <location>
        <begin position="257"/>
        <end position="298"/>
    </location>
</feature>